<sequence>MDPSIKANVGFSCPFRRDGGNQGRQDGGQRAHLLPHSRAGQVRRCHTGQYNLAFPAKRLLIYCMYTQLINSRNNQHNRGVLNEKDKLRNVLLMFVRIHYIQWSLPITKSLGSN</sequence>
<accession>A0A4Y2Q9V6</accession>
<comment type="caution">
    <text evidence="1">The sequence shown here is derived from an EMBL/GenBank/DDBJ whole genome shotgun (WGS) entry which is preliminary data.</text>
</comment>
<organism evidence="1 2">
    <name type="scientific">Araneus ventricosus</name>
    <name type="common">Orbweaver spider</name>
    <name type="synonym">Epeira ventricosa</name>
    <dbReference type="NCBI Taxonomy" id="182803"/>
    <lineage>
        <taxon>Eukaryota</taxon>
        <taxon>Metazoa</taxon>
        <taxon>Ecdysozoa</taxon>
        <taxon>Arthropoda</taxon>
        <taxon>Chelicerata</taxon>
        <taxon>Arachnida</taxon>
        <taxon>Araneae</taxon>
        <taxon>Araneomorphae</taxon>
        <taxon>Entelegynae</taxon>
        <taxon>Araneoidea</taxon>
        <taxon>Araneidae</taxon>
        <taxon>Araneus</taxon>
    </lineage>
</organism>
<protein>
    <submittedName>
        <fullName evidence="1">Uncharacterized protein</fullName>
    </submittedName>
</protein>
<dbReference type="Proteomes" id="UP000499080">
    <property type="component" value="Unassembled WGS sequence"/>
</dbReference>
<reference evidence="1 2" key="1">
    <citation type="journal article" date="2019" name="Sci. Rep.">
        <title>Orb-weaving spider Araneus ventricosus genome elucidates the spidroin gene catalogue.</title>
        <authorList>
            <person name="Kono N."/>
            <person name="Nakamura H."/>
            <person name="Ohtoshi R."/>
            <person name="Moran D.A.P."/>
            <person name="Shinohara A."/>
            <person name="Yoshida Y."/>
            <person name="Fujiwara M."/>
            <person name="Mori M."/>
            <person name="Tomita M."/>
            <person name="Arakawa K."/>
        </authorList>
    </citation>
    <scope>NUCLEOTIDE SEQUENCE [LARGE SCALE GENOMIC DNA]</scope>
</reference>
<evidence type="ECO:0000313" key="2">
    <source>
        <dbReference type="Proteomes" id="UP000499080"/>
    </source>
</evidence>
<dbReference type="EMBL" id="BGPR01013255">
    <property type="protein sequence ID" value="GBN59843.1"/>
    <property type="molecule type" value="Genomic_DNA"/>
</dbReference>
<gene>
    <name evidence="1" type="ORF">AVEN_70930_1</name>
</gene>
<keyword evidence="2" id="KW-1185">Reference proteome</keyword>
<proteinExistence type="predicted"/>
<name>A0A4Y2Q9V6_ARAVE</name>
<dbReference type="AlphaFoldDB" id="A0A4Y2Q9V6"/>
<evidence type="ECO:0000313" key="1">
    <source>
        <dbReference type="EMBL" id="GBN59843.1"/>
    </source>
</evidence>